<evidence type="ECO:0000256" key="7">
    <source>
        <dbReference type="RuleBase" id="RU367016"/>
    </source>
</evidence>
<evidence type="ECO:0000256" key="6">
    <source>
        <dbReference type="ARBA" id="ARBA00023136"/>
    </source>
</evidence>
<feature type="transmembrane region" description="Helical" evidence="7">
    <location>
        <begin position="125"/>
        <end position="146"/>
    </location>
</feature>
<name>A0A0R1ZI57_9LACO</name>
<proteinExistence type="inferred from homology"/>
<evidence type="ECO:0000256" key="3">
    <source>
        <dbReference type="ARBA" id="ARBA00022475"/>
    </source>
</evidence>
<evidence type="ECO:0000313" key="9">
    <source>
        <dbReference type="EMBL" id="KRM52596.1"/>
    </source>
</evidence>
<comment type="similarity">
    <text evidence="2 7">Belongs to the DedA family.</text>
</comment>
<protein>
    <submittedName>
        <fullName evidence="9">DedA protein</fullName>
    </submittedName>
</protein>
<keyword evidence="3 7" id="KW-1003">Cell membrane</keyword>
<keyword evidence="10" id="KW-1185">Reference proteome</keyword>
<keyword evidence="5 7" id="KW-1133">Transmembrane helix</keyword>
<feature type="transmembrane region" description="Helical" evidence="7">
    <location>
        <begin position="186"/>
        <end position="207"/>
    </location>
</feature>
<dbReference type="RefSeq" id="WP_057906490.1">
    <property type="nucleotide sequence ID" value="NZ_AYYZ01000017.1"/>
</dbReference>
<dbReference type="GO" id="GO:0005886">
    <property type="term" value="C:plasma membrane"/>
    <property type="evidence" value="ECO:0007669"/>
    <property type="project" value="UniProtKB-SubCell"/>
</dbReference>
<dbReference type="EMBL" id="AYYZ01000017">
    <property type="protein sequence ID" value="KRM52596.1"/>
    <property type="molecule type" value="Genomic_DNA"/>
</dbReference>
<dbReference type="Proteomes" id="UP000051291">
    <property type="component" value="Unassembled WGS sequence"/>
</dbReference>
<evidence type="ECO:0000313" key="10">
    <source>
        <dbReference type="Proteomes" id="UP000051291"/>
    </source>
</evidence>
<sequence length="216" mass="24529">MLAQIIYAIFHFREYLFPLLQTLGNWSYALIFAVIFMETGLVIFPFLPGESLIFFTSTIAAVKGSVLNIKILVVIFFLAALIGDTVNFEIGRHLKKLPFFQKHLTEAKLQAGIRFYKRHGGKTVIFGRFIPFIRTFVPLISGTIGMHPHQFTFFNIIGVLLWVGLGSTIGYFFGQVPFVQEHFSQIFVAIALCALIPAMLMAIINFLKRSKENQMK</sequence>
<keyword evidence="4 7" id="KW-0812">Transmembrane</keyword>
<feature type="transmembrane region" description="Helical" evidence="7">
    <location>
        <begin position="59"/>
        <end position="82"/>
    </location>
</feature>
<dbReference type="STRING" id="1423820.FC64_GL000347"/>
<feature type="transmembrane region" description="Helical" evidence="7">
    <location>
        <begin position="153"/>
        <end position="174"/>
    </location>
</feature>
<dbReference type="InterPro" id="IPR032816">
    <property type="entry name" value="VTT_dom"/>
</dbReference>
<evidence type="ECO:0000256" key="5">
    <source>
        <dbReference type="ARBA" id="ARBA00022989"/>
    </source>
</evidence>
<feature type="transmembrane region" description="Helical" evidence="7">
    <location>
        <begin position="26"/>
        <end position="47"/>
    </location>
</feature>
<feature type="domain" description="VTT" evidence="8">
    <location>
        <begin position="57"/>
        <end position="171"/>
    </location>
</feature>
<evidence type="ECO:0000259" key="8">
    <source>
        <dbReference type="Pfam" id="PF09335"/>
    </source>
</evidence>
<keyword evidence="6 7" id="KW-0472">Membrane</keyword>
<evidence type="ECO:0000256" key="4">
    <source>
        <dbReference type="ARBA" id="ARBA00022692"/>
    </source>
</evidence>
<dbReference type="PATRIC" id="fig|1423820.4.peg.346"/>
<dbReference type="Pfam" id="PF09335">
    <property type="entry name" value="VTT_dom"/>
    <property type="match status" value="1"/>
</dbReference>
<organism evidence="9 10">
    <name type="scientific">Ligilactobacillus araffinosus DSM 20653</name>
    <dbReference type="NCBI Taxonomy" id="1423820"/>
    <lineage>
        <taxon>Bacteria</taxon>
        <taxon>Bacillati</taxon>
        <taxon>Bacillota</taxon>
        <taxon>Bacilli</taxon>
        <taxon>Lactobacillales</taxon>
        <taxon>Lactobacillaceae</taxon>
        <taxon>Ligilactobacillus</taxon>
    </lineage>
</organism>
<evidence type="ECO:0000256" key="1">
    <source>
        <dbReference type="ARBA" id="ARBA00004651"/>
    </source>
</evidence>
<accession>A0A0R1ZI57</accession>
<dbReference type="InterPro" id="IPR032818">
    <property type="entry name" value="DedA-like"/>
</dbReference>
<reference evidence="9 10" key="1">
    <citation type="journal article" date="2015" name="Genome Announc.">
        <title>Expanding the biotechnology potential of lactobacilli through comparative genomics of 213 strains and associated genera.</title>
        <authorList>
            <person name="Sun Z."/>
            <person name="Harris H.M."/>
            <person name="McCann A."/>
            <person name="Guo C."/>
            <person name="Argimon S."/>
            <person name="Zhang W."/>
            <person name="Yang X."/>
            <person name="Jeffery I.B."/>
            <person name="Cooney J.C."/>
            <person name="Kagawa T.F."/>
            <person name="Liu W."/>
            <person name="Song Y."/>
            <person name="Salvetti E."/>
            <person name="Wrobel A."/>
            <person name="Rasinkangas P."/>
            <person name="Parkhill J."/>
            <person name="Rea M.C."/>
            <person name="O'Sullivan O."/>
            <person name="Ritari J."/>
            <person name="Douillard F.P."/>
            <person name="Paul Ross R."/>
            <person name="Yang R."/>
            <person name="Briner A.E."/>
            <person name="Felis G.E."/>
            <person name="de Vos W.M."/>
            <person name="Barrangou R."/>
            <person name="Klaenhammer T.R."/>
            <person name="Caufield P.W."/>
            <person name="Cui Y."/>
            <person name="Zhang H."/>
            <person name="O'Toole P.W."/>
        </authorList>
    </citation>
    <scope>NUCLEOTIDE SEQUENCE [LARGE SCALE GENOMIC DNA]</scope>
    <source>
        <strain evidence="9 10">DSM 20653</strain>
    </source>
</reference>
<comment type="caution">
    <text evidence="9">The sequence shown here is derived from an EMBL/GenBank/DDBJ whole genome shotgun (WGS) entry which is preliminary data.</text>
</comment>
<comment type="subcellular location">
    <subcellularLocation>
        <location evidence="1 7">Cell membrane</location>
        <topology evidence="1 7">Multi-pass membrane protein</topology>
    </subcellularLocation>
</comment>
<dbReference type="AlphaFoldDB" id="A0A0R1ZI57"/>
<evidence type="ECO:0000256" key="2">
    <source>
        <dbReference type="ARBA" id="ARBA00010792"/>
    </source>
</evidence>
<gene>
    <name evidence="9" type="ORF">FC64_GL000347</name>
</gene>
<dbReference type="PANTHER" id="PTHR30353:SF0">
    <property type="entry name" value="TRANSMEMBRANE PROTEIN"/>
    <property type="match status" value="1"/>
</dbReference>
<dbReference type="PANTHER" id="PTHR30353">
    <property type="entry name" value="INNER MEMBRANE PROTEIN DEDA-RELATED"/>
    <property type="match status" value="1"/>
</dbReference>